<accession>A0A0J1GW19</accession>
<dbReference type="SUPFAM" id="SSF109604">
    <property type="entry name" value="HD-domain/PDEase-like"/>
    <property type="match status" value="1"/>
</dbReference>
<sequence>MTNINLQQLELQCAAFIKQQPQADKAHDIQHLRRVVTAAKQFARQEQAELGIVIPAAWLHDCVTVAKNHPQRHLASTLAADHAITFLTSINYPEQYLKAIHHAICAHSYSAELPVESLEAAIVQDADRIDALGAIGIARCIQVSTQFNAELYCADEPFANVRELDEKQYCIDHFFTKLFTLADTMNTDAARQEANQRTDYMKAFLSQLGHEIGTPFL</sequence>
<dbReference type="Gene3D" id="1.10.3210.50">
    <property type="match status" value="1"/>
</dbReference>
<dbReference type="InterPro" id="IPR003607">
    <property type="entry name" value="HD/PDEase_dom"/>
</dbReference>
<dbReference type="InterPro" id="IPR006674">
    <property type="entry name" value="HD_domain"/>
</dbReference>
<dbReference type="CDD" id="cd00077">
    <property type="entry name" value="HDc"/>
    <property type="match status" value="1"/>
</dbReference>
<dbReference type="Proteomes" id="UP000036097">
    <property type="component" value="Unassembled WGS sequence"/>
</dbReference>
<dbReference type="Pfam" id="PF01966">
    <property type="entry name" value="HD"/>
    <property type="match status" value="1"/>
</dbReference>
<organism evidence="2 3">
    <name type="scientific">Photobacterium aquae</name>
    <dbReference type="NCBI Taxonomy" id="1195763"/>
    <lineage>
        <taxon>Bacteria</taxon>
        <taxon>Pseudomonadati</taxon>
        <taxon>Pseudomonadota</taxon>
        <taxon>Gammaproteobacteria</taxon>
        <taxon>Vibrionales</taxon>
        <taxon>Vibrionaceae</taxon>
        <taxon>Photobacterium</taxon>
    </lineage>
</organism>
<dbReference type="GO" id="GO:0016787">
    <property type="term" value="F:hydrolase activity"/>
    <property type="evidence" value="ECO:0007669"/>
    <property type="project" value="UniProtKB-KW"/>
</dbReference>
<proteinExistence type="predicted"/>
<dbReference type="RefSeq" id="WP_047880405.1">
    <property type="nucleotide sequence ID" value="NZ_LDOT01000030.1"/>
</dbReference>
<dbReference type="PANTHER" id="PTHR33594:SF1">
    <property type="entry name" value="HD_PDEASE DOMAIN-CONTAINING PROTEIN"/>
    <property type="match status" value="1"/>
</dbReference>
<evidence type="ECO:0000313" key="2">
    <source>
        <dbReference type="EMBL" id="KLV03634.1"/>
    </source>
</evidence>
<dbReference type="STRING" id="1195763.ABT56_18590"/>
<reference evidence="2 3" key="1">
    <citation type="submission" date="2015-05" db="EMBL/GenBank/DDBJ databases">
        <title>Photobacterium galathea sp. nov.</title>
        <authorList>
            <person name="Machado H."/>
            <person name="Gram L."/>
        </authorList>
    </citation>
    <scope>NUCLEOTIDE SEQUENCE [LARGE SCALE GENOMIC DNA]</scope>
    <source>
        <strain evidence="2 3">CGMCC 1.12159</strain>
    </source>
</reference>
<comment type="caution">
    <text evidence="2">The sequence shown here is derived from an EMBL/GenBank/DDBJ whole genome shotgun (WGS) entry which is preliminary data.</text>
</comment>
<feature type="domain" description="HD/PDEase" evidence="1">
    <location>
        <begin position="24"/>
        <end position="141"/>
    </location>
</feature>
<dbReference type="EMBL" id="LDOT01000030">
    <property type="protein sequence ID" value="KLV03634.1"/>
    <property type="molecule type" value="Genomic_DNA"/>
</dbReference>
<keyword evidence="2" id="KW-0378">Hydrolase</keyword>
<gene>
    <name evidence="2" type="ORF">ABT56_18590</name>
</gene>
<protein>
    <submittedName>
        <fullName evidence="2">Phosphohydrolase</fullName>
    </submittedName>
</protein>
<dbReference type="OrthoDB" id="9797344at2"/>
<dbReference type="AlphaFoldDB" id="A0A0J1GW19"/>
<keyword evidence="3" id="KW-1185">Reference proteome</keyword>
<name>A0A0J1GW19_9GAMM</name>
<dbReference type="PANTHER" id="PTHR33594">
    <property type="entry name" value="SUPERFAMILY HYDROLASE, PUTATIVE (AFU_ORTHOLOGUE AFUA_1G03035)-RELATED"/>
    <property type="match status" value="1"/>
</dbReference>
<evidence type="ECO:0000313" key="3">
    <source>
        <dbReference type="Proteomes" id="UP000036097"/>
    </source>
</evidence>
<dbReference type="PATRIC" id="fig|1195763.3.peg.3974"/>
<evidence type="ECO:0000259" key="1">
    <source>
        <dbReference type="SMART" id="SM00471"/>
    </source>
</evidence>
<dbReference type="SMART" id="SM00471">
    <property type="entry name" value="HDc"/>
    <property type="match status" value="1"/>
</dbReference>